<dbReference type="GO" id="GO:0046873">
    <property type="term" value="F:metal ion transmembrane transporter activity"/>
    <property type="evidence" value="ECO:0007669"/>
    <property type="project" value="InterPro"/>
</dbReference>
<gene>
    <name evidence="6" type="ORF">NCTC13093_01217</name>
</gene>
<protein>
    <submittedName>
        <fullName evidence="6">Zinc transporter ZupT</fullName>
    </submittedName>
</protein>
<dbReference type="PANTHER" id="PTHR16950">
    <property type="entry name" value="ZINC TRANSPORTER SLC39A7 HISTIDINE-RICH MEMBRANE PROTEIN KE4"/>
    <property type="match status" value="1"/>
</dbReference>
<dbReference type="PANTHER" id="PTHR16950:SF16">
    <property type="entry name" value="ZINC TRANSPORTER ZIP13"/>
    <property type="match status" value="1"/>
</dbReference>
<proteinExistence type="predicted"/>
<keyword evidence="7" id="KW-1185">Reference proteome</keyword>
<organism evidence="6 7">
    <name type="scientific">Anaerobiospirillum thomasii</name>
    <dbReference type="NCBI Taxonomy" id="179995"/>
    <lineage>
        <taxon>Bacteria</taxon>
        <taxon>Pseudomonadati</taxon>
        <taxon>Pseudomonadota</taxon>
        <taxon>Gammaproteobacteria</taxon>
        <taxon>Aeromonadales</taxon>
        <taxon>Succinivibrionaceae</taxon>
        <taxon>Anaerobiospirillum</taxon>
    </lineage>
</organism>
<dbReference type="EMBL" id="UAPV01000001">
    <property type="protein sequence ID" value="SPT69830.1"/>
    <property type="molecule type" value="Genomic_DNA"/>
</dbReference>
<feature type="transmembrane region" description="Helical" evidence="5">
    <location>
        <begin position="193"/>
        <end position="210"/>
    </location>
</feature>
<name>A0A2X0VQ08_9GAMM</name>
<dbReference type="InterPro" id="IPR003689">
    <property type="entry name" value="ZIP"/>
</dbReference>
<evidence type="ECO:0000256" key="1">
    <source>
        <dbReference type="ARBA" id="ARBA00004141"/>
    </source>
</evidence>
<dbReference type="AlphaFoldDB" id="A0A2X0VQ08"/>
<reference evidence="6 7" key="1">
    <citation type="submission" date="2018-06" db="EMBL/GenBank/DDBJ databases">
        <authorList>
            <consortium name="Pathogen Informatics"/>
            <person name="Doyle S."/>
        </authorList>
    </citation>
    <scope>NUCLEOTIDE SEQUENCE [LARGE SCALE GENOMIC DNA]</scope>
    <source>
        <strain evidence="6 7">NCTC13093</strain>
    </source>
</reference>
<evidence type="ECO:0000256" key="4">
    <source>
        <dbReference type="ARBA" id="ARBA00023136"/>
    </source>
</evidence>
<dbReference type="Pfam" id="PF02535">
    <property type="entry name" value="Zip"/>
    <property type="match status" value="1"/>
</dbReference>
<feature type="transmembrane region" description="Helical" evidence="5">
    <location>
        <begin position="6"/>
        <end position="23"/>
    </location>
</feature>
<dbReference type="GO" id="GO:0016020">
    <property type="term" value="C:membrane"/>
    <property type="evidence" value="ECO:0007669"/>
    <property type="project" value="UniProtKB-SubCell"/>
</dbReference>
<dbReference type="Proteomes" id="UP000250086">
    <property type="component" value="Unassembled WGS sequence"/>
</dbReference>
<dbReference type="RefSeq" id="WP_113743968.1">
    <property type="nucleotide sequence ID" value="NZ_UAPV01000001.1"/>
</dbReference>
<keyword evidence="3 5" id="KW-1133">Transmembrane helix</keyword>
<accession>A0A2X0VQ08</accession>
<feature type="transmembrane region" description="Helical" evidence="5">
    <location>
        <begin position="163"/>
        <end position="187"/>
    </location>
</feature>
<sequence length="248" mass="26533">MIAYVLAATCISSVGAALLATIIGTKRLKRFARPLSLIATGLLITLSFTHVLPHAMEGDAPLHSIGLTAWATVMVLIALEMFLNTFHHHGHDSTLPHQAMAQGGSGLLSGTALHTFCDGFMIASAIMVDPHLGLAVTIAIMAHEIPQQLGDYIILLECGMSTLAAYVVNIIALVFTTAGGLMAYFILDKVENLLPYALAISASSFIYVSLSDLLPRLNKSDSKKTMLKRYVFLLTGAAIAMLISHHPH</sequence>
<keyword evidence="4 5" id="KW-0472">Membrane</keyword>
<comment type="subcellular location">
    <subcellularLocation>
        <location evidence="1">Membrane</location>
        <topology evidence="1">Multi-pass membrane protein</topology>
    </subcellularLocation>
</comment>
<evidence type="ECO:0000313" key="7">
    <source>
        <dbReference type="Proteomes" id="UP000250086"/>
    </source>
</evidence>
<evidence type="ECO:0000256" key="3">
    <source>
        <dbReference type="ARBA" id="ARBA00022989"/>
    </source>
</evidence>
<feature type="transmembrane region" description="Helical" evidence="5">
    <location>
        <begin position="62"/>
        <end position="83"/>
    </location>
</feature>
<keyword evidence="2 5" id="KW-0812">Transmembrane</keyword>
<feature type="transmembrane region" description="Helical" evidence="5">
    <location>
        <begin position="230"/>
        <end position="247"/>
    </location>
</feature>
<feature type="transmembrane region" description="Helical" evidence="5">
    <location>
        <begin position="35"/>
        <end position="56"/>
    </location>
</feature>
<evidence type="ECO:0000256" key="2">
    <source>
        <dbReference type="ARBA" id="ARBA00022692"/>
    </source>
</evidence>
<evidence type="ECO:0000313" key="6">
    <source>
        <dbReference type="EMBL" id="SPT69830.1"/>
    </source>
</evidence>
<evidence type="ECO:0000256" key="5">
    <source>
        <dbReference type="SAM" id="Phobius"/>
    </source>
</evidence>